<dbReference type="RefSeq" id="WP_185684231.1">
    <property type="nucleotide sequence ID" value="NZ_JACLAU010000027.1"/>
</dbReference>
<sequence>MTIVRQGSLLFASQIADSALTLGRNLLLARLLSVEQFGIAASFSILMMLIDVTQGAGLDRMLVQAKSGELDKTQATLQTAQLVMGIGSGLIILAISWPYSVVMGTHGMVAAYLIFSMLPVLRSLQNLDMYRLQRENKFWPMIIRSLSAQVVSLASIWPLHWWFGDYRTAIGSILIFHTVAFVASHLGAERPIRFAADPEVLARAKRFGAPILLNGVFLFFVMNGDRMVVSNRFGPEMLGAFSAAALLAMSPTLVMSRVVQTLFLPRMSRAQDDQVRLQWLFNGAGDGTILLAVCFTLGTALVGVPLLLLLFGPKYAVAAPYLLLLVVMQSIRFVRAVPAVVAMARAETRNPLYANIVRGAFVPLAFLATVFSQDLFWLILTGIMGEVVAAFSSTYFVRRMIGLDLRHFLWTLTAGLGVMASLLANSLLGLAWGYCLIPLAVFMLQVRGLGTVIRSGRLSA</sequence>
<dbReference type="GO" id="GO:0005886">
    <property type="term" value="C:plasma membrane"/>
    <property type="evidence" value="ECO:0007669"/>
    <property type="project" value="UniProtKB-SubCell"/>
</dbReference>
<accession>A0A7X1FA90</accession>
<proteinExistence type="inferred from homology"/>
<feature type="transmembrane region" description="Helical" evidence="7">
    <location>
        <begin position="142"/>
        <end position="163"/>
    </location>
</feature>
<dbReference type="AlphaFoldDB" id="A0A7X1FA90"/>
<comment type="caution">
    <text evidence="8">The sequence shown here is derived from an EMBL/GenBank/DDBJ whole genome shotgun (WGS) entry which is preliminary data.</text>
</comment>
<organism evidence="8 9">
    <name type="scientific">Novosphingobium aerophilum</name>
    <dbReference type="NCBI Taxonomy" id="2839843"/>
    <lineage>
        <taxon>Bacteria</taxon>
        <taxon>Pseudomonadati</taxon>
        <taxon>Pseudomonadota</taxon>
        <taxon>Alphaproteobacteria</taxon>
        <taxon>Sphingomonadales</taxon>
        <taxon>Sphingomonadaceae</taxon>
        <taxon>Novosphingobium</taxon>
    </lineage>
</organism>
<comment type="subcellular location">
    <subcellularLocation>
        <location evidence="1">Cell membrane</location>
        <topology evidence="1">Multi-pass membrane protein</topology>
    </subcellularLocation>
</comment>
<evidence type="ECO:0000256" key="5">
    <source>
        <dbReference type="ARBA" id="ARBA00022989"/>
    </source>
</evidence>
<keyword evidence="5 7" id="KW-1133">Transmembrane helix</keyword>
<name>A0A7X1FA90_9SPHN</name>
<evidence type="ECO:0000256" key="2">
    <source>
        <dbReference type="ARBA" id="ARBA00007430"/>
    </source>
</evidence>
<dbReference type="EMBL" id="JACLAU010000027">
    <property type="protein sequence ID" value="MBC2652844.1"/>
    <property type="molecule type" value="Genomic_DNA"/>
</dbReference>
<feature type="transmembrane region" description="Helical" evidence="7">
    <location>
        <begin position="377"/>
        <end position="396"/>
    </location>
</feature>
<feature type="transmembrane region" description="Helical" evidence="7">
    <location>
        <begin position="237"/>
        <end position="259"/>
    </location>
</feature>
<reference evidence="8 9" key="1">
    <citation type="submission" date="2020-08" db="EMBL/GenBank/DDBJ databases">
        <title>The genome sequence of Novosphingobium flavum 4Y4.</title>
        <authorList>
            <person name="Liu Y."/>
        </authorList>
    </citation>
    <scope>NUCLEOTIDE SEQUENCE [LARGE SCALE GENOMIC DNA]</scope>
    <source>
        <strain evidence="8 9">4Y4</strain>
    </source>
</reference>
<feature type="transmembrane region" description="Helical" evidence="7">
    <location>
        <begin position="289"/>
        <end position="312"/>
    </location>
</feature>
<keyword evidence="9" id="KW-1185">Reference proteome</keyword>
<feature type="transmembrane region" description="Helical" evidence="7">
    <location>
        <begin position="169"/>
        <end position="186"/>
    </location>
</feature>
<feature type="transmembrane region" description="Helical" evidence="7">
    <location>
        <begin position="318"/>
        <end position="340"/>
    </location>
</feature>
<protein>
    <submittedName>
        <fullName evidence="8">Oligosaccharide flippase family protein</fullName>
    </submittedName>
</protein>
<feature type="transmembrane region" description="Helical" evidence="7">
    <location>
        <begin position="408"/>
        <end position="425"/>
    </location>
</feature>
<evidence type="ECO:0000256" key="1">
    <source>
        <dbReference type="ARBA" id="ARBA00004651"/>
    </source>
</evidence>
<evidence type="ECO:0000313" key="8">
    <source>
        <dbReference type="EMBL" id="MBC2652844.1"/>
    </source>
</evidence>
<evidence type="ECO:0000256" key="4">
    <source>
        <dbReference type="ARBA" id="ARBA00022692"/>
    </source>
</evidence>
<feature type="transmembrane region" description="Helical" evidence="7">
    <location>
        <begin position="37"/>
        <end position="58"/>
    </location>
</feature>
<keyword evidence="6 7" id="KW-0472">Membrane</keyword>
<feature type="transmembrane region" description="Helical" evidence="7">
    <location>
        <begin position="103"/>
        <end position="121"/>
    </location>
</feature>
<feature type="transmembrane region" description="Helical" evidence="7">
    <location>
        <begin position="207"/>
        <end position="225"/>
    </location>
</feature>
<feature type="transmembrane region" description="Helical" evidence="7">
    <location>
        <begin position="79"/>
        <end position="97"/>
    </location>
</feature>
<comment type="similarity">
    <text evidence="2">Belongs to the polysaccharide synthase family.</text>
</comment>
<evidence type="ECO:0000256" key="6">
    <source>
        <dbReference type="ARBA" id="ARBA00023136"/>
    </source>
</evidence>
<dbReference type="PANTHER" id="PTHR30250:SF10">
    <property type="entry name" value="LIPOPOLYSACCHARIDE BIOSYNTHESIS PROTEIN WZXC"/>
    <property type="match status" value="1"/>
</dbReference>
<gene>
    <name evidence="8" type="ORF">H7F49_14190</name>
</gene>
<keyword evidence="3" id="KW-1003">Cell membrane</keyword>
<evidence type="ECO:0000256" key="7">
    <source>
        <dbReference type="SAM" id="Phobius"/>
    </source>
</evidence>
<dbReference type="PANTHER" id="PTHR30250">
    <property type="entry name" value="PST FAMILY PREDICTED COLANIC ACID TRANSPORTER"/>
    <property type="match status" value="1"/>
</dbReference>
<keyword evidence="4 7" id="KW-0812">Transmembrane</keyword>
<evidence type="ECO:0000313" key="9">
    <source>
        <dbReference type="Proteomes" id="UP000520156"/>
    </source>
</evidence>
<dbReference type="InterPro" id="IPR050833">
    <property type="entry name" value="Poly_Biosynth_Transport"/>
</dbReference>
<evidence type="ECO:0000256" key="3">
    <source>
        <dbReference type="ARBA" id="ARBA00022475"/>
    </source>
</evidence>
<dbReference type="Pfam" id="PF13440">
    <property type="entry name" value="Polysacc_synt_3"/>
    <property type="match status" value="1"/>
</dbReference>
<dbReference type="Proteomes" id="UP000520156">
    <property type="component" value="Unassembled WGS sequence"/>
</dbReference>
<feature type="transmembrane region" description="Helical" evidence="7">
    <location>
        <begin position="352"/>
        <end position="371"/>
    </location>
</feature>